<keyword evidence="2" id="KW-1185">Reference proteome</keyword>
<evidence type="ECO:0000313" key="1">
    <source>
        <dbReference type="EMBL" id="KAK4151623.1"/>
    </source>
</evidence>
<organism evidence="1 2">
    <name type="scientific">Chaetomidium leptoderma</name>
    <dbReference type="NCBI Taxonomy" id="669021"/>
    <lineage>
        <taxon>Eukaryota</taxon>
        <taxon>Fungi</taxon>
        <taxon>Dikarya</taxon>
        <taxon>Ascomycota</taxon>
        <taxon>Pezizomycotina</taxon>
        <taxon>Sordariomycetes</taxon>
        <taxon>Sordariomycetidae</taxon>
        <taxon>Sordariales</taxon>
        <taxon>Chaetomiaceae</taxon>
        <taxon>Chaetomidium</taxon>
    </lineage>
</organism>
<dbReference type="InterPro" id="IPR011333">
    <property type="entry name" value="SKP1/BTB/POZ_sf"/>
</dbReference>
<proteinExistence type="predicted"/>
<evidence type="ECO:0000313" key="2">
    <source>
        <dbReference type="Proteomes" id="UP001302745"/>
    </source>
</evidence>
<evidence type="ECO:0008006" key="3">
    <source>
        <dbReference type="Google" id="ProtNLM"/>
    </source>
</evidence>
<dbReference type="Gene3D" id="3.30.710.10">
    <property type="entry name" value="Potassium Channel Kv1.1, Chain A"/>
    <property type="match status" value="1"/>
</dbReference>
<protein>
    <recommendedName>
        <fullName evidence="3">BTB domain-containing protein</fullName>
    </recommendedName>
</protein>
<dbReference type="AlphaFoldDB" id="A0AAN6VHK3"/>
<reference evidence="1" key="1">
    <citation type="journal article" date="2023" name="Mol. Phylogenet. Evol.">
        <title>Genome-scale phylogeny and comparative genomics of the fungal order Sordariales.</title>
        <authorList>
            <person name="Hensen N."/>
            <person name="Bonometti L."/>
            <person name="Westerberg I."/>
            <person name="Brannstrom I.O."/>
            <person name="Guillou S."/>
            <person name="Cros-Aarteil S."/>
            <person name="Calhoun S."/>
            <person name="Haridas S."/>
            <person name="Kuo A."/>
            <person name="Mondo S."/>
            <person name="Pangilinan J."/>
            <person name="Riley R."/>
            <person name="LaButti K."/>
            <person name="Andreopoulos B."/>
            <person name="Lipzen A."/>
            <person name="Chen C."/>
            <person name="Yan M."/>
            <person name="Daum C."/>
            <person name="Ng V."/>
            <person name="Clum A."/>
            <person name="Steindorff A."/>
            <person name="Ohm R.A."/>
            <person name="Martin F."/>
            <person name="Silar P."/>
            <person name="Natvig D.O."/>
            <person name="Lalanne C."/>
            <person name="Gautier V."/>
            <person name="Ament-Velasquez S.L."/>
            <person name="Kruys A."/>
            <person name="Hutchinson M.I."/>
            <person name="Powell A.J."/>
            <person name="Barry K."/>
            <person name="Miller A.N."/>
            <person name="Grigoriev I.V."/>
            <person name="Debuchy R."/>
            <person name="Gladieux P."/>
            <person name="Hiltunen Thoren M."/>
            <person name="Johannesson H."/>
        </authorList>
    </citation>
    <scope>NUCLEOTIDE SEQUENCE</scope>
    <source>
        <strain evidence="1">CBS 538.74</strain>
    </source>
</reference>
<comment type="caution">
    <text evidence="1">The sequence shown here is derived from an EMBL/GenBank/DDBJ whole genome shotgun (WGS) entry which is preliminary data.</text>
</comment>
<accession>A0AAN6VHK3</accession>
<sequence>MLMNTDTPLEMTRKAVNIALERVKAGADIKTTFSQDAIIDIDISCIDTDHIVEPNILQSTISAGDQDVSPPICLNKNTMPNPRSSGGVEMLDPHGDLKLVVGEDKVVFQVCSRALACSSEAWETLLHGPCLEGKAQQDGQDWEIYLPDDDPDGLRIILNVIHQDLEAVPKVVSFELLFQLIELSDKYNMVASLKPFWRDWNRQHILRDFSGVDPAQLGHQIWVSNTLGDRYGYRKAIMAFVTRTATNDQGQLRLTGFENYNLYQDIYLESLEVLEPIRQARLAILEEICDRVKDGMDALISGSRCAFQHSCDCAMLGALHRAMASLGLEHWFSRKMEGVAQDTTLSATQLFARVKNIKTHTLLAARGHVKCSPWEQPENVEWFAALPEISRFIPDHDMTRQAAESGVDL</sequence>
<dbReference type="EMBL" id="MU857007">
    <property type="protein sequence ID" value="KAK4151623.1"/>
    <property type="molecule type" value="Genomic_DNA"/>
</dbReference>
<name>A0AAN6VHK3_9PEZI</name>
<gene>
    <name evidence="1" type="ORF">C8A00DRAFT_35716</name>
</gene>
<reference evidence="1" key="2">
    <citation type="submission" date="2023-05" db="EMBL/GenBank/DDBJ databases">
        <authorList>
            <consortium name="Lawrence Berkeley National Laboratory"/>
            <person name="Steindorff A."/>
            <person name="Hensen N."/>
            <person name="Bonometti L."/>
            <person name="Westerberg I."/>
            <person name="Brannstrom I.O."/>
            <person name="Guillou S."/>
            <person name="Cros-Aarteil S."/>
            <person name="Calhoun S."/>
            <person name="Haridas S."/>
            <person name="Kuo A."/>
            <person name="Mondo S."/>
            <person name="Pangilinan J."/>
            <person name="Riley R."/>
            <person name="Labutti K."/>
            <person name="Andreopoulos B."/>
            <person name="Lipzen A."/>
            <person name="Chen C."/>
            <person name="Yanf M."/>
            <person name="Daum C."/>
            <person name="Ng V."/>
            <person name="Clum A."/>
            <person name="Ohm R."/>
            <person name="Martin F."/>
            <person name="Silar P."/>
            <person name="Natvig D."/>
            <person name="Lalanne C."/>
            <person name="Gautier V."/>
            <person name="Ament-Velasquez S.L."/>
            <person name="Kruys A."/>
            <person name="Hutchinson M.I."/>
            <person name="Powell A.J."/>
            <person name="Barry K."/>
            <person name="Miller A.N."/>
            <person name="Grigoriev I.V."/>
            <person name="Debuchy R."/>
            <person name="Gladieux P."/>
            <person name="Thoren M.H."/>
            <person name="Johannesson H."/>
        </authorList>
    </citation>
    <scope>NUCLEOTIDE SEQUENCE</scope>
    <source>
        <strain evidence="1">CBS 538.74</strain>
    </source>
</reference>
<dbReference type="Proteomes" id="UP001302745">
    <property type="component" value="Unassembled WGS sequence"/>
</dbReference>
<dbReference type="CDD" id="cd18186">
    <property type="entry name" value="BTB_POZ_ZBTB_KLHL-like"/>
    <property type="match status" value="1"/>
</dbReference>
<dbReference type="SUPFAM" id="SSF54695">
    <property type="entry name" value="POZ domain"/>
    <property type="match status" value="1"/>
</dbReference>